<dbReference type="InterPro" id="IPR055481">
    <property type="entry name" value="DUF7053"/>
</dbReference>
<sequence>MRSQFSTTAATPIPDDLPFEVVVAFLQTYSSIIRHNPNVVSIEELPSIPSFAIGDPFFEPWDDTIRAFEASEVTQLAPGLRRASKWPMVFQSIVNGTRCSGTAAGGISTWNTWTVRPQYEVIATTTDESSPGTMSSGTMSSGTMSSGTMSSGTMSSGTMSSGTMSSAQYPMG</sequence>
<reference evidence="3" key="1">
    <citation type="submission" date="2020-03" db="EMBL/GenBank/DDBJ databases">
        <title>Draft Genome Sequence of Cylindrodendrum hubeiense.</title>
        <authorList>
            <person name="Buettner E."/>
            <person name="Kellner H."/>
        </authorList>
    </citation>
    <scope>NUCLEOTIDE SEQUENCE</scope>
    <source>
        <strain evidence="3">IHI 201604</strain>
    </source>
</reference>
<evidence type="ECO:0000313" key="4">
    <source>
        <dbReference type="Proteomes" id="UP000722485"/>
    </source>
</evidence>
<proteinExistence type="predicted"/>
<accession>A0A9P5HDE4</accession>
<evidence type="ECO:0000256" key="1">
    <source>
        <dbReference type="SAM" id="MobiDB-lite"/>
    </source>
</evidence>
<keyword evidence="4" id="KW-1185">Reference proteome</keyword>
<organism evidence="3 4">
    <name type="scientific">Cylindrodendrum hubeiense</name>
    <dbReference type="NCBI Taxonomy" id="595255"/>
    <lineage>
        <taxon>Eukaryota</taxon>
        <taxon>Fungi</taxon>
        <taxon>Dikarya</taxon>
        <taxon>Ascomycota</taxon>
        <taxon>Pezizomycotina</taxon>
        <taxon>Sordariomycetes</taxon>
        <taxon>Hypocreomycetidae</taxon>
        <taxon>Hypocreales</taxon>
        <taxon>Nectriaceae</taxon>
        <taxon>Cylindrodendrum</taxon>
    </lineage>
</organism>
<gene>
    <name evidence="3" type="ORF">G7Z17_g2145</name>
</gene>
<evidence type="ECO:0000259" key="2">
    <source>
        <dbReference type="Pfam" id="PF23155"/>
    </source>
</evidence>
<dbReference type="Proteomes" id="UP000722485">
    <property type="component" value="Unassembled WGS sequence"/>
</dbReference>
<feature type="compositionally biased region" description="Low complexity" evidence="1">
    <location>
        <begin position="129"/>
        <end position="166"/>
    </location>
</feature>
<comment type="caution">
    <text evidence="3">The sequence shown here is derived from an EMBL/GenBank/DDBJ whole genome shotgun (WGS) entry which is preliminary data.</text>
</comment>
<protein>
    <recommendedName>
        <fullName evidence="2">DUF7053 domain-containing protein</fullName>
    </recommendedName>
</protein>
<dbReference type="AlphaFoldDB" id="A0A9P5HDE4"/>
<feature type="domain" description="DUF7053" evidence="2">
    <location>
        <begin position="4"/>
        <end position="121"/>
    </location>
</feature>
<dbReference type="OrthoDB" id="4276610at2759"/>
<dbReference type="Pfam" id="PF23155">
    <property type="entry name" value="DUF7053"/>
    <property type="match status" value="1"/>
</dbReference>
<dbReference type="EMBL" id="JAANBB010000020">
    <property type="protein sequence ID" value="KAF7555467.1"/>
    <property type="molecule type" value="Genomic_DNA"/>
</dbReference>
<name>A0A9P5HDE4_9HYPO</name>
<evidence type="ECO:0000313" key="3">
    <source>
        <dbReference type="EMBL" id="KAF7555467.1"/>
    </source>
</evidence>
<feature type="region of interest" description="Disordered" evidence="1">
    <location>
        <begin position="126"/>
        <end position="172"/>
    </location>
</feature>